<dbReference type="InterPro" id="IPR042229">
    <property type="entry name" value="Listeria/Bacterioides_rpt_sf"/>
</dbReference>
<gene>
    <name evidence="5" type="ORF">PNV70_06400</name>
</gene>
<keyword evidence="3" id="KW-0812">Transmembrane</keyword>
<feature type="transmembrane region" description="Helical" evidence="3">
    <location>
        <begin position="819"/>
        <end position="837"/>
    </location>
</feature>
<dbReference type="RefSeq" id="WP_195551392.1">
    <property type="nucleotide sequence ID" value="NZ_JADMNX010000003.1"/>
</dbReference>
<evidence type="ECO:0000256" key="4">
    <source>
        <dbReference type="SAM" id="SignalP"/>
    </source>
</evidence>
<evidence type="ECO:0000313" key="6">
    <source>
        <dbReference type="Proteomes" id="UP001211421"/>
    </source>
</evidence>
<dbReference type="EMBL" id="JAQMLS010000003">
    <property type="protein sequence ID" value="MDB8741696.1"/>
    <property type="molecule type" value="Genomic_DNA"/>
</dbReference>
<reference evidence="5" key="1">
    <citation type="submission" date="2023-01" db="EMBL/GenBank/DDBJ databases">
        <title>Human gut microbiome strain richness.</title>
        <authorList>
            <person name="Chen-Liaw A."/>
        </authorList>
    </citation>
    <scope>NUCLEOTIDE SEQUENCE</scope>
    <source>
        <strain evidence="5">D59st1_B8_D59t2_181005</strain>
    </source>
</reference>
<dbReference type="Gene3D" id="2.60.40.4270">
    <property type="entry name" value="Listeria-Bacteroides repeat domain"/>
    <property type="match status" value="1"/>
</dbReference>
<comment type="subcellular location">
    <subcellularLocation>
        <location evidence="1">Cell envelope</location>
    </subcellularLocation>
</comment>
<keyword evidence="4" id="KW-0732">Signal</keyword>
<feature type="signal peptide" evidence="4">
    <location>
        <begin position="1"/>
        <end position="30"/>
    </location>
</feature>
<protein>
    <submittedName>
        <fullName evidence="5">InlB B-repeat-containing protein</fullName>
    </submittedName>
</protein>
<evidence type="ECO:0000256" key="1">
    <source>
        <dbReference type="ARBA" id="ARBA00004196"/>
    </source>
</evidence>
<dbReference type="SUPFAM" id="SSF51126">
    <property type="entry name" value="Pectin lyase-like"/>
    <property type="match status" value="1"/>
</dbReference>
<feature type="compositionally biased region" description="Polar residues" evidence="2">
    <location>
        <begin position="803"/>
        <end position="816"/>
    </location>
</feature>
<organism evidence="5 6">
    <name type="scientific">Ruminococcus bicirculans</name>
    <name type="common">ex Wegman et al. 2014</name>
    <dbReference type="NCBI Taxonomy" id="1160721"/>
    <lineage>
        <taxon>Bacteria</taxon>
        <taxon>Bacillati</taxon>
        <taxon>Bacillota</taxon>
        <taxon>Clostridia</taxon>
        <taxon>Eubacteriales</taxon>
        <taxon>Oscillospiraceae</taxon>
        <taxon>Ruminococcus</taxon>
    </lineage>
</organism>
<feature type="region of interest" description="Disordered" evidence="2">
    <location>
        <begin position="766"/>
        <end position="816"/>
    </location>
</feature>
<dbReference type="GO" id="GO:0030313">
    <property type="term" value="C:cell envelope"/>
    <property type="evidence" value="ECO:0007669"/>
    <property type="project" value="UniProtKB-SubCell"/>
</dbReference>
<evidence type="ECO:0000256" key="2">
    <source>
        <dbReference type="SAM" id="MobiDB-lite"/>
    </source>
</evidence>
<dbReference type="Proteomes" id="UP001211421">
    <property type="component" value="Unassembled WGS sequence"/>
</dbReference>
<evidence type="ECO:0000256" key="3">
    <source>
        <dbReference type="SAM" id="Phobius"/>
    </source>
</evidence>
<dbReference type="AlphaFoldDB" id="A0AAW6DYN7"/>
<dbReference type="InterPro" id="IPR011050">
    <property type="entry name" value="Pectin_lyase_fold/virulence"/>
</dbReference>
<name>A0AAW6DYN7_9FIRM</name>
<feature type="compositionally biased region" description="Low complexity" evidence="2">
    <location>
        <begin position="768"/>
        <end position="801"/>
    </location>
</feature>
<comment type="caution">
    <text evidence="5">The sequence shown here is derived from an EMBL/GenBank/DDBJ whole genome shotgun (WGS) entry which is preliminary data.</text>
</comment>
<keyword evidence="3" id="KW-0472">Membrane</keyword>
<proteinExistence type="predicted"/>
<accession>A0AAW6DYN7</accession>
<feature type="chain" id="PRO_5043969606" evidence="4">
    <location>
        <begin position="31"/>
        <end position="844"/>
    </location>
</feature>
<dbReference type="InterPro" id="IPR013378">
    <property type="entry name" value="InlB-like_B-rpt"/>
</dbReference>
<evidence type="ECO:0000313" key="5">
    <source>
        <dbReference type="EMBL" id="MDB8741696.1"/>
    </source>
</evidence>
<sequence>MKKRSLQGRITAFILTLCLAAPQMSMLTFAENSTVSNETELKSALENTEFAEIKLGGNIETTWKLDVERTVTLDLNGYTLSCSSTDEDIIRVRSSGNLTVKDSGTNGKIDGQNKNCGFEVKGGTLTLESGSIVNCTDADGDGGAVDVSNTGVTETPVKYGKFVMNGGTIKDCKAGDDGAAVDIGMGCTFTMNDGTISNCRADDDGGAVFVKQGGFFVMNSGTIENCSACNNGGAVNIYENGSFTMTGGTIKDCKVDLGGLGNAVYGKNNTAIVVISGGTIENCGVFPWSFDEFTVTFDSDGGSAVSEQKVLNTSAIEPNEPKRNGYDFAGWYLNDAKYTFDTKITGNITLKAHWTPAATLSSINMIDIENVKLDYQPGNAPQASAKRTGTNQDKYDILFECWEKQEKDADDTMHTVGYWYSDESVYSDDDVRFNTFEKGGRYIYSVKLQAKDGYTFDRNLKNENVTLNGASLPSSAWVMVMDDGKTCLIRYGTELRPGQAVEEIRLNAIINFNAGDKPLFSTGVIDPIVDTDHQRWDANDGSGYGITSSDYWNERYNGKLITEFEADKSYTYGVYFKISDLGMEEGYRFDQNTKLYINGEEITLTPDQIDVDDSGETIWFSNVLTMTPSTVKVIDVVEINDATINFKDGDKPVFTGNVPDGANYALRAAWWELDSKTGLISTEPEWGSEIYENKITAFEAGKTYYYGVYVTAVGFVESENTSYIFGPDTKLKINGEFVNYKRYENDTSDGSDGTLWVITDLTMTPKANDTNSDNSDTNSDNKDTSSNNSTNTNSNSNTDSKNPVKNNAGSTNPNTGNDLGGILFTILITGSGLVIAGRRSRKNK</sequence>
<keyword evidence="3" id="KW-1133">Transmembrane helix</keyword>
<dbReference type="NCBIfam" id="TIGR02543">
    <property type="entry name" value="List_Bact_rpt"/>
    <property type="match status" value="1"/>
</dbReference>
<dbReference type="Pfam" id="PF09479">
    <property type="entry name" value="Flg_new"/>
    <property type="match status" value="1"/>
</dbReference>